<dbReference type="AlphaFoldDB" id="A0AAQ1RWY7"/>
<feature type="signal peptide" evidence="1">
    <location>
        <begin position="1"/>
        <end position="22"/>
    </location>
</feature>
<evidence type="ECO:0000313" key="2">
    <source>
        <dbReference type="EMBL" id="MZL69277.1"/>
    </source>
</evidence>
<comment type="caution">
    <text evidence="3">The sequence shown here is derived from an EMBL/GenBank/DDBJ whole genome shotgun (WGS) entry which is preliminary data.</text>
</comment>
<dbReference type="EMBL" id="FQVY01000005">
    <property type="protein sequence ID" value="SHG55722.1"/>
    <property type="molecule type" value="Genomic_DNA"/>
</dbReference>
<accession>A0AAQ1RWY7</accession>
<dbReference type="Proteomes" id="UP000184089">
    <property type="component" value="Unassembled WGS sequence"/>
</dbReference>
<sequence length="180" mass="18917">MTRTKRGWAAALALLCCLGGLAGCKKDGGAGVKNPTTAFEGAFTCDVTVESEGFSCALDLEKTAEGTYQFTVQSPETLKGLGCIITIADLSFTYGGLRINPGGAPMRGTAVANVIKTLFKAQNCKVTEKKGRITVRGEDANGPYTLTFDGETLAPLEMTYGGEGERAKTRIAVENFKAVS</sequence>
<evidence type="ECO:0000313" key="4">
    <source>
        <dbReference type="Proteomes" id="UP000184089"/>
    </source>
</evidence>
<gene>
    <name evidence="2" type="ORF">GT747_05775</name>
    <name evidence="3" type="ORF">SAMN05444424_2683</name>
</gene>
<name>A0AAQ1RWY7_9FIRM</name>
<organism evidence="3 4">
    <name type="scientific">Bittarella massiliensis</name>
    <name type="common">ex Durand et al. 2017</name>
    <dbReference type="NCBI Taxonomy" id="1720313"/>
    <lineage>
        <taxon>Bacteria</taxon>
        <taxon>Bacillati</taxon>
        <taxon>Bacillota</taxon>
        <taxon>Clostridia</taxon>
        <taxon>Eubacteriales</taxon>
        <taxon>Oscillospiraceae</taxon>
        <taxon>Bittarella (ex Durand et al. 2017)</taxon>
    </lineage>
</organism>
<evidence type="ECO:0000313" key="3">
    <source>
        <dbReference type="EMBL" id="SHG55722.1"/>
    </source>
</evidence>
<keyword evidence="1" id="KW-0732">Signal</keyword>
<reference evidence="2 5" key="3">
    <citation type="journal article" date="2019" name="Nat. Med.">
        <title>A library of human gut bacterial isolates paired with longitudinal multiomics data enables mechanistic microbiome research.</title>
        <authorList>
            <person name="Poyet M."/>
            <person name="Groussin M."/>
            <person name="Gibbons S.M."/>
            <person name="Avila-Pacheco J."/>
            <person name="Jiang X."/>
            <person name="Kearney S.M."/>
            <person name="Perrotta A.R."/>
            <person name="Berdy B."/>
            <person name="Zhao S."/>
            <person name="Lieberman T.D."/>
            <person name="Swanson P.K."/>
            <person name="Smith M."/>
            <person name="Roesemann S."/>
            <person name="Alexander J.E."/>
            <person name="Rich S.A."/>
            <person name="Livny J."/>
            <person name="Vlamakis H."/>
            <person name="Clish C."/>
            <person name="Bullock K."/>
            <person name="Deik A."/>
            <person name="Scott J."/>
            <person name="Pierce K.A."/>
            <person name="Xavier R.J."/>
            <person name="Alm E.J."/>
        </authorList>
    </citation>
    <scope>NUCLEOTIDE SEQUENCE [LARGE SCALE GENOMIC DNA]</scope>
    <source>
        <strain evidence="2 5">BIOML-A2</strain>
    </source>
</reference>
<evidence type="ECO:0000256" key="1">
    <source>
        <dbReference type="SAM" id="SignalP"/>
    </source>
</evidence>
<reference evidence="4" key="2">
    <citation type="submission" date="2016-11" db="EMBL/GenBank/DDBJ databases">
        <authorList>
            <person name="Jaros S."/>
            <person name="Januszkiewicz K."/>
            <person name="Wedrychowicz H."/>
        </authorList>
    </citation>
    <scope>NUCLEOTIDE SEQUENCE [LARGE SCALE GENOMIC DNA]</scope>
    <source>
        <strain evidence="4">DSM 4029</strain>
    </source>
</reference>
<evidence type="ECO:0000313" key="5">
    <source>
        <dbReference type="Proteomes" id="UP000474718"/>
    </source>
</evidence>
<dbReference type="Proteomes" id="UP000474718">
    <property type="component" value="Unassembled WGS sequence"/>
</dbReference>
<feature type="chain" id="PRO_5042972732" description="Lipoprotein" evidence="1">
    <location>
        <begin position="23"/>
        <end position="180"/>
    </location>
</feature>
<dbReference type="PROSITE" id="PS51257">
    <property type="entry name" value="PROKAR_LIPOPROTEIN"/>
    <property type="match status" value="1"/>
</dbReference>
<dbReference type="EMBL" id="WWVX01000003">
    <property type="protein sequence ID" value="MZL69277.1"/>
    <property type="molecule type" value="Genomic_DNA"/>
</dbReference>
<reference evidence="3" key="1">
    <citation type="submission" date="2016-11" db="EMBL/GenBank/DDBJ databases">
        <authorList>
            <person name="Varghese N."/>
            <person name="Submissions S."/>
        </authorList>
    </citation>
    <scope>NUCLEOTIDE SEQUENCE</scope>
    <source>
        <strain evidence="3">DSM 4029</strain>
    </source>
</reference>
<evidence type="ECO:0008006" key="6">
    <source>
        <dbReference type="Google" id="ProtNLM"/>
    </source>
</evidence>
<proteinExistence type="predicted"/>
<keyword evidence="5" id="KW-1185">Reference proteome</keyword>
<protein>
    <recommendedName>
        <fullName evidence="6">Lipoprotein</fullName>
    </recommendedName>
</protein>
<dbReference type="RefSeq" id="WP_021660722.1">
    <property type="nucleotide sequence ID" value="NZ_FQVY01000005.1"/>
</dbReference>